<evidence type="ECO:0000313" key="3">
    <source>
        <dbReference type="Proteomes" id="UP001486565"/>
    </source>
</evidence>
<gene>
    <name evidence="2" type="ORF">QBE51_12465</name>
</gene>
<sequence>MYSDINEELKKAHEGMLYHQKLVSKLEDLRVQKSALVKKVEELRKRVEKEDLDVENLEGKSISHIFHTILGNLDKKLEKEREEALAVRLKYNQACMDLRNVEDNIARLELEEVKNRDWETIYQRVYNEKKENLIRSGAKAGEEILNLSQQITALRSYGKELKEAIEAGEDVLTHLEAASKSLNSAEGWGTWDLIGGGFITDMAKHSRIDEAKVEVSKAQTKLSHFRSELADIKVISNLSIEISDFEKFADFFFDGLFADWHMQSKIKESLESVERAKNQVNHILIKLKSMEKENTDRINSLDEEINNLITKA</sequence>
<proteinExistence type="predicted"/>
<dbReference type="Proteomes" id="UP001486565">
    <property type="component" value="Chromosome"/>
</dbReference>
<evidence type="ECO:0000256" key="1">
    <source>
        <dbReference type="SAM" id="Coils"/>
    </source>
</evidence>
<dbReference type="EMBL" id="CP121687">
    <property type="protein sequence ID" value="WZL69583.1"/>
    <property type="molecule type" value="Genomic_DNA"/>
</dbReference>
<evidence type="ECO:0000313" key="2">
    <source>
        <dbReference type="EMBL" id="WZL69583.1"/>
    </source>
</evidence>
<reference evidence="2 3" key="1">
    <citation type="submission" date="2023-03" db="EMBL/GenBank/DDBJ databases">
        <title>Novel Species.</title>
        <authorList>
            <person name="Ma S."/>
        </authorList>
    </citation>
    <scope>NUCLEOTIDE SEQUENCE [LARGE SCALE GENOMIC DNA]</scope>
    <source>
        <strain evidence="2 3">LIND6LT2</strain>
    </source>
</reference>
<keyword evidence="1" id="KW-0175">Coiled coil</keyword>
<feature type="coiled-coil region" evidence="1">
    <location>
        <begin position="26"/>
        <end position="60"/>
    </location>
</feature>
<organism evidence="2 3">
    <name type="scientific">Defluviitalea saccharophila</name>
    <dbReference type="NCBI Taxonomy" id="879970"/>
    <lineage>
        <taxon>Bacteria</taxon>
        <taxon>Bacillati</taxon>
        <taxon>Bacillota</taxon>
        <taxon>Clostridia</taxon>
        <taxon>Lachnospirales</taxon>
        <taxon>Defluviitaleaceae</taxon>
        <taxon>Defluviitalea</taxon>
    </lineage>
</organism>
<accession>A0ABZ2Y2L6</accession>
<name>A0ABZ2Y2L6_9FIRM</name>
<protein>
    <submittedName>
        <fullName evidence="2">Uncharacterized protein</fullName>
    </submittedName>
</protein>
<dbReference type="RefSeq" id="WP_341876568.1">
    <property type="nucleotide sequence ID" value="NZ_CP121687.1"/>
</dbReference>
<keyword evidence="3" id="KW-1185">Reference proteome</keyword>